<proteinExistence type="predicted"/>
<name>A0A518CJD8_9PLAN</name>
<keyword evidence="3" id="KW-0812">Transmembrane</keyword>
<accession>A0A518CJD8</accession>
<keyword evidence="5" id="KW-1185">Reference proteome</keyword>
<evidence type="ECO:0008006" key="6">
    <source>
        <dbReference type="Google" id="ProtNLM"/>
    </source>
</evidence>
<evidence type="ECO:0000256" key="2">
    <source>
        <dbReference type="SAM" id="MobiDB-lite"/>
    </source>
</evidence>
<feature type="coiled-coil region" evidence="1">
    <location>
        <begin position="104"/>
        <end position="194"/>
    </location>
</feature>
<dbReference type="AlphaFoldDB" id="A0A518CJD8"/>
<keyword evidence="3" id="KW-1133">Transmembrane helix</keyword>
<feature type="compositionally biased region" description="Basic and acidic residues" evidence="2">
    <location>
        <begin position="530"/>
        <end position="540"/>
    </location>
</feature>
<dbReference type="OrthoDB" id="233190at2"/>
<organism evidence="4 5">
    <name type="scientific">Polystyrenella longa</name>
    <dbReference type="NCBI Taxonomy" id="2528007"/>
    <lineage>
        <taxon>Bacteria</taxon>
        <taxon>Pseudomonadati</taxon>
        <taxon>Planctomycetota</taxon>
        <taxon>Planctomycetia</taxon>
        <taxon>Planctomycetales</taxon>
        <taxon>Planctomycetaceae</taxon>
        <taxon>Polystyrenella</taxon>
    </lineage>
</organism>
<protein>
    <recommendedName>
        <fullName evidence="6">IncA protein</fullName>
    </recommendedName>
</protein>
<evidence type="ECO:0000256" key="3">
    <source>
        <dbReference type="SAM" id="Phobius"/>
    </source>
</evidence>
<dbReference type="Proteomes" id="UP000317178">
    <property type="component" value="Chromosome"/>
</dbReference>
<dbReference type="KEGG" id="plon:Pla110_10570"/>
<feature type="region of interest" description="Disordered" evidence="2">
    <location>
        <begin position="356"/>
        <end position="637"/>
    </location>
</feature>
<evidence type="ECO:0000313" key="4">
    <source>
        <dbReference type="EMBL" id="QDU79349.1"/>
    </source>
</evidence>
<dbReference type="RefSeq" id="WP_144993885.1">
    <property type="nucleotide sequence ID" value="NZ_CP036281.1"/>
</dbReference>
<evidence type="ECO:0000256" key="1">
    <source>
        <dbReference type="SAM" id="Coils"/>
    </source>
</evidence>
<dbReference type="EMBL" id="CP036281">
    <property type="protein sequence ID" value="QDU79349.1"/>
    <property type="molecule type" value="Genomic_DNA"/>
</dbReference>
<keyword evidence="1" id="KW-0175">Coiled coil</keyword>
<evidence type="ECO:0000313" key="5">
    <source>
        <dbReference type="Proteomes" id="UP000317178"/>
    </source>
</evidence>
<keyword evidence="3" id="KW-0472">Membrane</keyword>
<sequence length="762" mass="84895">MSRRQQPQGTQVSLFPFLTVLLCAMGALIFLFLVITQQIRTDTLAAQQVVVEEPEPTVEPVIEEIEEVKEAESPVAEEPAPPVAVVKPEPVEPIDPNIPWRTRLSQLKQNREIRQQQQRQLQDQTQKIKQQLVTYKKQANQTLAEQAQLEAQLKEEQERAKEIESEAEELESLGVELEKQIERKQTDVRTAQSEFAIIPYDGQMGTVRRPILIECEEDSITFQPEGIALTAEDVRGFTSHDNPLAAGAQALIEFWEEEDRRAGREVTEPYLLMVVRPSGSVSFYAAQKMLSSLKVQSGYELLPESYPVKWPAPNEEATSRCRAAVEGALKNKPSKQAMRLADLQANNKHLSADEFRNRHRDSGGHGSLGAANTPSEPPARQMRFDPNIGRFIEMTPAPRRTKSHWEELDARVSKLGSPSGNSREERSGSPGSGYANTAEELKNPASSGNSLESQSPTNNGGGSGETELKPASPLMNLDEQQSELARQRRSPEPAELENGLENNGFANNGFENREFENNGFGQNGSGDSDPEMKSIREIDPRSGLNGQGERSADLEEQYTRSFSDSKRPTLSDSTQQRISSRPSSQMGSPGLSNQTAPWFQDSNNSSSAPPTDAQGQSSMFGSPQQQGEGGEPSRFEMPRRMRMQQKLEVIIDGEKIRIAGGQPIDVDINRDDLEIAEEFKQQIGEIVSTWSRLPSGFYWTPYLEFVVLPGGTVTLERLLLQLPTKEVDYETEFELERPAPFQIEKPLLNESVEEILLLQGAD</sequence>
<gene>
    <name evidence="4" type="ORF">Pla110_10570</name>
</gene>
<feature type="compositionally biased region" description="Polar residues" evidence="2">
    <location>
        <begin position="570"/>
        <end position="620"/>
    </location>
</feature>
<feature type="compositionally biased region" description="Basic and acidic residues" evidence="2">
    <location>
        <begin position="403"/>
        <end position="412"/>
    </location>
</feature>
<feature type="compositionally biased region" description="Polar residues" evidence="2">
    <location>
        <begin position="444"/>
        <end position="458"/>
    </location>
</feature>
<feature type="compositionally biased region" description="Low complexity" evidence="2">
    <location>
        <begin position="496"/>
        <end position="510"/>
    </location>
</feature>
<feature type="transmembrane region" description="Helical" evidence="3">
    <location>
        <begin position="12"/>
        <end position="35"/>
    </location>
</feature>
<reference evidence="4 5" key="1">
    <citation type="submission" date="2019-02" db="EMBL/GenBank/DDBJ databases">
        <title>Deep-cultivation of Planctomycetes and their phenomic and genomic characterization uncovers novel biology.</title>
        <authorList>
            <person name="Wiegand S."/>
            <person name="Jogler M."/>
            <person name="Boedeker C."/>
            <person name="Pinto D."/>
            <person name="Vollmers J."/>
            <person name="Rivas-Marin E."/>
            <person name="Kohn T."/>
            <person name="Peeters S.H."/>
            <person name="Heuer A."/>
            <person name="Rast P."/>
            <person name="Oberbeckmann S."/>
            <person name="Bunk B."/>
            <person name="Jeske O."/>
            <person name="Meyerdierks A."/>
            <person name="Storesund J.E."/>
            <person name="Kallscheuer N."/>
            <person name="Luecker S."/>
            <person name="Lage O.M."/>
            <person name="Pohl T."/>
            <person name="Merkel B.J."/>
            <person name="Hornburger P."/>
            <person name="Mueller R.-W."/>
            <person name="Bruemmer F."/>
            <person name="Labrenz M."/>
            <person name="Spormann A.M."/>
            <person name="Op den Camp H."/>
            <person name="Overmann J."/>
            <person name="Amann R."/>
            <person name="Jetten M.S.M."/>
            <person name="Mascher T."/>
            <person name="Medema M.H."/>
            <person name="Devos D.P."/>
            <person name="Kaster A.-K."/>
            <person name="Ovreas L."/>
            <person name="Rohde M."/>
            <person name="Galperin M.Y."/>
            <person name="Jogler C."/>
        </authorList>
    </citation>
    <scope>NUCLEOTIDE SEQUENCE [LARGE SCALE GENOMIC DNA]</scope>
    <source>
        <strain evidence="4 5">Pla110</strain>
    </source>
</reference>